<evidence type="ECO:0000313" key="2">
    <source>
        <dbReference type="Proteomes" id="UP000257109"/>
    </source>
</evidence>
<reference evidence="1" key="1">
    <citation type="submission" date="2018-05" db="EMBL/GenBank/DDBJ databases">
        <title>Draft genome of Mucuna pruriens seed.</title>
        <authorList>
            <person name="Nnadi N.E."/>
            <person name="Vos R."/>
            <person name="Hasami M.H."/>
            <person name="Devisetty U.K."/>
            <person name="Aguiy J.C."/>
        </authorList>
    </citation>
    <scope>NUCLEOTIDE SEQUENCE [LARGE SCALE GENOMIC DNA]</scope>
    <source>
        <strain evidence="1">JCA_2017</strain>
    </source>
</reference>
<dbReference type="AlphaFoldDB" id="A0A371FZQ5"/>
<keyword evidence="2" id="KW-1185">Reference proteome</keyword>
<protein>
    <submittedName>
        <fullName evidence="1">Uncharacterized protein</fullName>
    </submittedName>
</protein>
<comment type="caution">
    <text evidence="1">The sequence shown here is derived from an EMBL/GenBank/DDBJ whole genome shotgun (WGS) entry which is preliminary data.</text>
</comment>
<gene>
    <name evidence="1" type="ORF">CR513_35293</name>
</gene>
<organism evidence="1 2">
    <name type="scientific">Mucuna pruriens</name>
    <name type="common">Velvet bean</name>
    <name type="synonym">Dolichos pruriens</name>
    <dbReference type="NCBI Taxonomy" id="157652"/>
    <lineage>
        <taxon>Eukaryota</taxon>
        <taxon>Viridiplantae</taxon>
        <taxon>Streptophyta</taxon>
        <taxon>Embryophyta</taxon>
        <taxon>Tracheophyta</taxon>
        <taxon>Spermatophyta</taxon>
        <taxon>Magnoliopsida</taxon>
        <taxon>eudicotyledons</taxon>
        <taxon>Gunneridae</taxon>
        <taxon>Pentapetalae</taxon>
        <taxon>rosids</taxon>
        <taxon>fabids</taxon>
        <taxon>Fabales</taxon>
        <taxon>Fabaceae</taxon>
        <taxon>Papilionoideae</taxon>
        <taxon>50 kb inversion clade</taxon>
        <taxon>NPAAA clade</taxon>
        <taxon>indigoferoid/millettioid clade</taxon>
        <taxon>Phaseoleae</taxon>
        <taxon>Mucuna</taxon>
    </lineage>
</organism>
<proteinExistence type="predicted"/>
<name>A0A371FZQ5_MUCPR</name>
<accession>A0A371FZQ5</accession>
<feature type="non-terminal residue" evidence="1">
    <location>
        <position position="1"/>
    </location>
</feature>
<sequence length="117" mass="13937">MTDEMFSHFQTILNSLQAFGYEFSKTQNNLKILNNLSEANNSKSLDERFSDSSSDEVSPMSKKFKKMLNKKCKNKHSFKRKDKYKKFSKEESIGMIICFKYKKTRHMKVDYPKLKKR</sequence>
<dbReference type="Proteomes" id="UP000257109">
    <property type="component" value="Unassembled WGS sequence"/>
</dbReference>
<evidence type="ECO:0000313" key="1">
    <source>
        <dbReference type="EMBL" id="RDX83760.1"/>
    </source>
</evidence>
<dbReference type="EMBL" id="QJKJ01007255">
    <property type="protein sequence ID" value="RDX83760.1"/>
    <property type="molecule type" value="Genomic_DNA"/>
</dbReference>